<protein>
    <submittedName>
        <fullName evidence="3">Low molecular weight phosphatase family protein</fullName>
    </submittedName>
</protein>
<dbReference type="RefSeq" id="WP_344685000.1">
    <property type="nucleotide sequence ID" value="NZ_BAAAVT010000003.1"/>
</dbReference>
<gene>
    <name evidence="3" type="ORF">GCM10010529_06190</name>
</gene>
<dbReference type="SUPFAM" id="SSF52788">
    <property type="entry name" value="Phosphotyrosine protein phosphatases I"/>
    <property type="match status" value="1"/>
</dbReference>
<name>A0ABP6LPT1_9MICC</name>
<feature type="domain" description="Phosphotyrosine protein phosphatase I" evidence="2">
    <location>
        <begin position="19"/>
        <end position="150"/>
    </location>
</feature>
<keyword evidence="4" id="KW-1185">Reference proteome</keyword>
<comment type="caution">
    <text evidence="3">The sequence shown here is derived from an EMBL/GenBank/DDBJ whole genome shotgun (WGS) entry which is preliminary data.</text>
</comment>
<dbReference type="Pfam" id="PF01451">
    <property type="entry name" value="LMWPc"/>
    <property type="match status" value="1"/>
</dbReference>
<dbReference type="PANTHER" id="PTHR43428">
    <property type="entry name" value="ARSENATE REDUCTASE"/>
    <property type="match status" value="1"/>
</dbReference>
<evidence type="ECO:0000313" key="4">
    <source>
        <dbReference type="Proteomes" id="UP001500236"/>
    </source>
</evidence>
<evidence type="ECO:0000256" key="1">
    <source>
        <dbReference type="ARBA" id="ARBA00022849"/>
    </source>
</evidence>
<dbReference type="EMBL" id="BAAAVT010000003">
    <property type="protein sequence ID" value="GAA3054871.1"/>
    <property type="molecule type" value="Genomic_DNA"/>
</dbReference>
<dbReference type="Gene3D" id="3.40.50.2300">
    <property type="match status" value="1"/>
</dbReference>
<accession>A0ABP6LPT1</accession>
<proteinExistence type="predicted"/>
<evidence type="ECO:0000313" key="3">
    <source>
        <dbReference type="EMBL" id="GAA3054871.1"/>
    </source>
</evidence>
<evidence type="ECO:0000259" key="2">
    <source>
        <dbReference type="SMART" id="SM00226"/>
    </source>
</evidence>
<reference evidence="4" key="1">
    <citation type="journal article" date="2019" name="Int. J. Syst. Evol. Microbiol.">
        <title>The Global Catalogue of Microorganisms (GCM) 10K type strain sequencing project: providing services to taxonomists for standard genome sequencing and annotation.</title>
        <authorList>
            <consortium name="The Broad Institute Genomics Platform"/>
            <consortium name="The Broad Institute Genome Sequencing Center for Infectious Disease"/>
            <person name="Wu L."/>
            <person name="Ma J."/>
        </authorList>
    </citation>
    <scope>NUCLEOTIDE SEQUENCE [LARGE SCALE GENOMIC DNA]</scope>
    <source>
        <strain evidence="4">JCM 14309</strain>
    </source>
</reference>
<organism evidence="3 4">
    <name type="scientific">Nesterenkonia aethiopica</name>
    <dbReference type="NCBI Taxonomy" id="269144"/>
    <lineage>
        <taxon>Bacteria</taxon>
        <taxon>Bacillati</taxon>
        <taxon>Actinomycetota</taxon>
        <taxon>Actinomycetes</taxon>
        <taxon>Micrococcales</taxon>
        <taxon>Micrococcaceae</taxon>
        <taxon>Nesterenkonia</taxon>
    </lineage>
</organism>
<keyword evidence="1" id="KW-0059">Arsenical resistance</keyword>
<dbReference type="Proteomes" id="UP001500236">
    <property type="component" value="Unassembled WGS sequence"/>
</dbReference>
<dbReference type="InterPro" id="IPR036196">
    <property type="entry name" value="Ptyr_pPase_sf"/>
</dbReference>
<dbReference type="PANTHER" id="PTHR43428:SF1">
    <property type="entry name" value="ARSENATE REDUCTASE"/>
    <property type="match status" value="1"/>
</dbReference>
<dbReference type="InterPro" id="IPR023485">
    <property type="entry name" value="Ptyr_pPase"/>
</dbReference>
<dbReference type="SMART" id="SM00226">
    <property type="entry name" value="LMWPc"/>
    <property type="match status" value="1"/>
</dbReference>
<sequence length="153" mass="16157">MSTTPDPAVQRADRPSDGVLFVCVKNGGKSQMAAGLMRRELEAAGAPSSVSVASAGTAPGAAVNALSAAVLQDLGVDITGETPTLLTEDMMRRAGHVVVLGAEAQVPQPDGVLVERWETDEPSLRGIEGRERMELVRDDIRRRVQELVGRLTA</sequence>